<proteinExistence type="predicted"/>
<evidence type="ECO:0000313" key="3">
    <source>
        <dbReference type="Proteomes" id="UP000594638"/>
    </source>
</evidence>
<protein>
    <recommendedName>
        <fullName evidence="4">Transmembrane protein</fullName>
    </recommendedName>
</protein>
<dbReference type="EMBL" id="CACTIH010002016">
    <property type="protein sequence ID" value="CAA2971525.1"/>
    <property type="molecule type" value="Genomic_DNA"/>
</dbReference>
<sequence length="114" mass="11858">MVAVLADESSLLESEADGNIGMVCVVAPQISMVMVWMFATVMAWCWQCAPVAFLHGAAALVGCCRWLLVVVAIVVVVESWNKMLVVTVDNGDSDGDCGGAGGGVVILGTVTRRG</sequence>
<reference evidence="2 3" key="1">
    <citation type="submission" date="2019-12" db="EMBL/GenBank/DDBJ databases">
        <authorList>
            <person name="Alioto T."/>
            <person name="Alioto T."/>
            <person name="Gomez Garrido J."/>
        </authorList>
    </citation>
    <scope>NUCLEOTIDE SEQUENCE [LARGE SCALE GENOMIC DNA]</scope>
</reference>
<dbReference type="AlphaFoldDB" id="A0A8S0R018"/>
<feature type="transmembrane region" description="Helical" evidence="1">
    <location>
        <begin position="53"/>
        <end position="77"/>
    </location>
</feature>
<keyword evidence="3" id="KW-1185">Reference proteome</keyword>
<organism evidence="2 3">
    <name type="scientific">Olea europaea subsp. europaea</name>
    <dbReference type="NCBI Taxonomy" id="158383"/>
    <lineage>
        <taxon>Eukaryota</taxon>
        <taxon>Viridiplantae</taxon>
        <taxon>Streptophyta</taxon>
        <taxon>Embryophyta</taxon>
        <taxon>Tracheophyta</taxon>
        <taxon>Spermatophyta</taxon>
        <taxon>Magnoliopsida</taxon>
        <taxon>eudicotyledons</taxon>
        <taxon>Gunneridae</taxon>
        <taxon>Pentapetalae</taxon>
        <taxon>asterids</taxon>
        <taxon>lamiids</taxon>
        <taxon>Lamiales</taxon>
        <taxon>Oleaceae</taxon>
        <taxon>Oleeae</taxon>
        <taxon>Olea</taxon>
    </lineage>
</organism>
<keyword evidence="1" id="KW-0472">Membrane</keyword>
<accession>A0A8S0R018</accession>
<feature type="transmembrane region" description="Helical" evidence="1">
    <location>
        <begin position="20"/>
        <end position="46"/>
    </location>
</feature>
<evidence type="ECO:0000313" key="2">
    <source>
        <dbReference type="EMBL" id="CAA2971525.1"/>
    </source>
</evidence>
<comment type="caution">
    <text evidence="2">The sequence shown here is derived from an EMBL/GenBank/DDBJ whole genome shotgun (WGS) entry which is preliminary data.</text>
</comment>
<name>A0A8S0R018_OLEEU</name>
<evidence type="ECO:0000256" key="1">
    <source>
        <dbReference type="SAM" id="Phobius"/>
    </source>
</evidence>
<dbReference type="Gramene" id="OE9A101947T1">
    <property type="protein sequence ID" value="OE9A101947C1"/>
    <property type="gene ID" value="OE9A101947"/>
</dbReference>
<keyword evidence="1" id="KW-1133">Transmembrane helix</keyword>
<keyword evidence="1" id="KW-0812">Transmembrane</keyword>
<gene>
    <name evidence="2" type="ORF">OLEA9_A101947</name>
</gene>
<evidence type="ECO:0008006" key="4">
    <source>
        <dbReference type="Google" id="ProtNLM"/>
    </source>
</evidence>
<dbReference type="Proteomes" id="UP000594638">
    <property type="component" value="Unassembled WGS sequence"/>
</dbReference>